<name>A0A3D4VCX0_9BACT</name>
<feature type="domain" description="Solute-binding protein family 5" evidence="5">
    <location>
        <begin position="110"/>
        <end position="474"/>
    </location>
</feature>
<dbReference type="GO" id="GO:0030288">
    <property type="term" value="C:outer membrane-bounded periplasmic space"/>
    <property type="evidence" value="ECO:0007669"/>
    <property type="project" value="UniProtKB-ARBA"/>
</dbReference>
<dbReference type="Gene3D" id="3.90.76.10">
    <property type="entry name" value="Dipeptide-binding Protein, Domain 1"/>
    <property type="match status" value="1"/>
</dbReference>
<dbReference type="CDD" id="cd00995">
    <property type="entry name" value="PBP2_NikA_DppA_OppA_like"/>
    <property type="match status" value="1"/>
</dbReference>
<reference evidence="6 7" key="1">
    <citation type="journal article" date="2018" name="Nat. Biotechnol.">
        <title>A standardized bacterial taxonomy based on genome phylogeny substantially revises the tree of life.</title>
        <authorList>
            <person name="Parks D.H."/>
            <person name="Chuvochina M."/>
            <person name="Waite D.W."/>
            <person name="Rinke C."/>
            <person name="Skarshewski A."/>
            <person name="Chaumeil P.A."/>
            <person name="Hugenholtz P."/>
        </authorList>
    </citation>
    <scope>NUCLEOTIDE SEQUENCE [LARGE SCALE GENOMIC DNA]</scope>
    <source>
        <strain evidence="6">UBA8844</strain>
    </source>
</reference>
<proteinExistence type="inferred from homology"/>
<dbReference type="GO" id="GO:1904680">
    <property type="term" value="F:peptide transmembrane transporter activity"/>
    <property type="evidence" value="ECO:0007669"/>
    <property type="project" value="TreeGrafter"/>
</dbReference>
<evidence type="ECO:0000256" key="3">
    <source>
        <dbReference type="ARBA" id="ARBA00022448"/>
    </source>
</evidence>
<evidence type="ECO:0000256" key="1">
    <source>
        <dbReference type="ARBA" id="ARBA00004196"/>
    </source>
</evidence>
<dbReference type="PANTHER" id="PTHR30290:SF10">
    <property type="entry name" value="PERIPLASMIC OLIGOPEPTIDE-BINDING PROTEIN-RELATED"/>
    <property type="match status" value="1"/>
</dbReference>
<dbReference type="Proteomes" id="UP000264071">
    <property type="component" value="Unassembled WGS sequence"/>
</dbReference>
<gene>
    <name evidence="6" type="ORF">DGD08_15875</name>
</gene>
<dbReference type="GO" id="GO:0043190">
    <property type="term" value="C:ATP-binding cassette (ABC) transporter complex"/>
    <property type="evidence" value="ECO:0007669"/>
    <property type="project" value="InterPro"/>
</dbReference>
<keyword evidence="4" id="KW-0732">Signal</keyword>
<dbReference type="PANTHER" id="PTHR30290">
    <property type="entry name" value="PERIPLASMIC BINDING COMPONENT OF ABC TRANSPORTER"/>
    <property type="match status" value="1"/>
</dbReference>
<evidence type="ECO:0000256" key="2">
    <source>
        <dbReference type="ARBA" id="ARBA00005695"/>
    </source>
</evidence>
<dbReference type="SUPFAM" id="SSF53850">
    <property type="entry name" value="Periplasmic binding protein-like II"/>
    <property type="match status" value="1"/>
</dbReference>
<comment type="subcellular location">
    <subcellularLocation>
        <location evidence="1">Cell envelope</location>
    </subcellularLocation>
</comment>
<dbReference type="PIRSF" id="PIRSF002741">
    <property type="entry name" value="MppA"/>
    <property type="match status" value="1"/>
</dbReference>
<comment type="similarity">
    <text evidence="2">Belongs to the bacterial solute-binding protein 5 family.</text>
</comment>
<dbReference type="GO" id="GO:0015833">
    <property type="term" value="P:peptide transport"/>
    <property type="evidence" value="ECO:0007669"/>
    <property type="project" value="TreeGrafter"/>
</dbReference>
<evidence type="ECO:0000313" key="7">
    <source>
        <dbReference type="Proteomes" id="UP000264071"/>
    </source>
</evidence>
<evidence type="ECO:0000259" key="5">
    <source>
        <dbReference type="Pfam" id="PF00496"/>
    </source>
</evidence>
<dbReference type="Gene3D" id="3.40.190.10">
    <property type="entry name" value="Periplasmic binding protein-like II"/>
    <property type="match status" value="1"/>
</dbReference>
<dbReference type="InterPro" id="IPR000914">
    <property type="entry name" value="SBP_5_dom"/>
</dbReference>
<evidence type="ECO:0000313" key="6">
    <source>
        <dbReference type="EMBL" id="HCT58684.1"/>
    </source>
</evidence>
<organism evidence="6 7">
    <name type="scientific">Gemmatimonas aurantiaca</name>
    <dbReference type="NCBI Taxonomy" id="173480"/>
    <lineage>
        <taxon>Bacteria</taxon>
        <taxon>Pseudomonadati</taxon>
        <taxon>Gemmatimonadota</taxon>
        <taxon>Gemmatimonadia</taxon>
        <taxon>Gemmatimonadales</taxon>
        <taxon>Gemmatimonadaceae</taxon>
        <taxon>Gemmatimonas</taxon>
    </lineage>
</organism>
<sequence>MEEVRSWTDRRTFYSLQAQPAHSPRQPGMTPASYSATRMRSICAAIIAITLVAPGCRRADDGSSVRHTLVDSRDWYDPRSLDPAKATDVPSGRAVAYLFDGLTRFTPSGEVEPALARSWDVSPDGLRYTFHLRDSVTFHDGSLFRARHVSQSFQRLLRPETQSGTVWPLFPIAGARATAAGKDVPLGLETPDDTTVVITLAEPLAIFPKLLAMPAAAILPDHVGVDFSEKPVGTGPWKLVQWKHDDFLKFARNTNYYGGAPAFDTLLARIIPEPSTAVAEFEAGTVDILYIPEEQTRSWENTDERRANLVSAPALRLWYIGVNSTRGPLKDVRVRQALAHAIDAPTLLAQLLAGRGTVAAGVVPPTLDGFDAARKPFAYDTLAARRLLTEAGYPNGIDLELWSSQTSPWPRLAQTLQAYLGAANIRLKLVQRDASAMRAAARAGQTDLVVKDWYADYPDAENFLYPLLHTANKGAGGNVSFFSNATFDRLVDEARREADGQRRATLYRSADSLAYQQVGLVPLFFYNEMYAVQPWVKGFEVPVIFNGQRWTKVSLGQ</sequence>
<accession>A0A3D4VCX0</accession>
<dbReference type="InterPro" id="IPR030678">
    <property type="entry name" value="Peptide/Ni-bd"/>
</dbReference>
<dbReference type="EMBL" id="DPIY01000011">
    <property type="protein sequence ID" value="HCT58684.1"/>
    <property type="molecule type" value="Genomic_DNA"/>
</dbReference>
<dbReference type="Gene3D" id="3.10.105.10">
    <property type="entry name" value="Dipeptide-binding Protein, Domain 3"/>
    <property type="match status" value="1"/>
</dbReference>
<dbReference type="Pfam" id="PF00496">
    <property type="entry name" value="SBP_bac_5"/>
    <property type="match status" value="1"/>
</dbReference>
<keyword evidence="3" id="KW-0813">Transport</keyword>
<comment type="caution">
    <text evidence="6">The sequence shown here is derived from an EMBL/GenBank/DDBJ whole genome shotgun (WGS) entry which is preliminary data.</text>
</comment>
<protein>
    <submittedName>
        <fullName evidence="6">ABC transporter substrate-binding protein</fullName>
    </submittedName>
</protein>
<dbReference type="InterPro" id="IPR039424">
    <property type="entry name" value="SBP_5"/>
</dbReference>
<dbReference type="AlphaFoldDB" id="A0A3D4VCX0"/>
<evidence type="ECO:0000256" key="4">
    <source>
        <dbReference type="ARBA" id="ARBA00022729"/>
    </source>
</evidence>